<dbReference type="EMBL" id="AP019695">
    <property type="protein sequence ID" value="BBK22751.1"/>
    <property type="molecule type" value="Genomic_DNA"/>
</dbReference>
<dbReference type="RefSeq" id="WP_115716476.1">
    <property type="nucleotide sequence ID" value="NZ_AP019695.1"/>
</dbReference>
<proteinExistence type="predicted"/>
<evidence type="ECO:0008006" key="3">
    <source>
        <dbReference type="Google" id="ProtNLM"/>
    </source>
</evidence>
<accession>A0A6N4TJI7</accession>
<dbReference type="AlphaFoldDB" id="A0A6N4TJI7"/>
<keyword evidence="2" id="KW-1185">Reference proteome</keyword>
<evidence type="ECO:0000313" key="2">
    <source>
        <dbReference type="Proteomes" id="UP000464754"/>
    </source>
</evidence>
<sequence length="92" mass="11021">MRIERDAMYFEPRVINDAGIIHWYGGCYQDVSFLSHTTETVYIRDDGEYLFVYSLYEDDMKNKQDIHATFKLVCQIKKHNDQSVYGKSRTRR</sequence>
<protein>
    <recommendedName>
        <fullName evidence="3">Transposase-like Mu C-terminal domain-containing protein</fullName>
    </recommendedName>
</protein>
<dbReference type="KEGG" id="aarg:Aargi30884_16540"/>
<evidence type="ECO:0000313" key="1">
    <source>
        <dbReference type="EMBL" id="BBK22751.1"/>
    </source>
</evidence>
<dbReference type="Proteomes" id="UP000464754">
    <property type="component" value="Chromosome"/>
</dbReference>
<organism evidence="1 2">
    <name type="scientific">Amedibacterium intestinale</name>
    <dbReference type="NCBI Taxonomy" id="2583452"/>
    <lineage>
        <taxon>Bacteria</taxon>
        <taxon>Bacillati</taxon>
        <taxon>Bacillota</taxon>
        <taxon>Erysipelotrichia</taxon>
        <taxon>Erysipelotrichales</taxon>
        <taxon>Erysipelotrichaceae</taxon>
        <taxon>Amedibacterium</taxon>
    </lineage>
</organism>
<name>A0A6N4TJI7_9FIRM</name>
<gene>
    <name evidence="1" type="ORF">Aargi30884_16540</name>
</gene>
<reference evidence="2" key="1">
    <citation type="submission" date="2019-05" db="EMBL/GenBank/DDBJ databases">
        <title>Complete genome sequencing of Absiella argi strain JCM 30884.</title>
        <authorList>
            <person name="Sakamoto M."/>
            <person name="Murakami T."/>
            <person name="Mori H."/>
        </authorList>
    </citation>
    <scope>NUCLEOTIDE SEQUENCE [LARGE SCALE GENOMIC DNA]</scope>
    <source>
        <strain evidence="2">JCM 30884</strain>
    </source>
</reference>